<dbReference type="PANTHER" id="PTHR43333:SF1">
    <property type="entry name" value="D-ISOMER SPECIFIC 2-HYDROXYACID DEHYDROGENASE NAD-BINDING DOMAIN-CONTAINING PROTEIN"/>
    <property type="match status" value="1"/>
</dbReference>
<evidence type="ECO:0000256" key="1">
    <source>
        <dbReference type="ARBA" id="ARBA00023002"/>
    </source>
</evidence>
<feature type="domain" description="D-isomer specific 2-hydroxyacid dehydrogenase NAD-binding" evidence="3">
    <location>
        <begin position="2"/>
        <end position="163"/>
    </location>
</feature>
<dbReference type="InterPro" id="IPR036291">
    <property type="entry name" value="NAD(P)-bd_dom_sf"/>
</dbReference>
<dbReference type="SUPFAM" id="SSF51735">
    <property type="entry name" value="NAD(P)-binding Rossmann-fold domains"/>
    <property type="match status" value="1"/>
</dbReference>
<dbReference type="PANTHER" id="PTHR43333">
    <property type="entry name" value="2-HACID_DH_C DOMAIN-CONTAINING PROTEIN"/>
    <property type="match status" value="1"/>
</dbReference>
<reference evidence="4 5" key="1">
    <citation type="submission" date="2016-10" db="EMBL/GenBank/DDBJ databases">
        <authorList>
            <person name="Varghese N."/>
            <person name="Submissions S."/>
        </authorList>
    </citation>
    <scope>NUCLEOTIDE SEQUENCE [LARGE SCALE GENOMIC DNA]</scope>
    <source>
        <strain evidence="4 5">DSM 5563</strain>
    </source>
</reference>
<sequence>MDEYQALQEQRRWQSLEPHSYENFVIGIMGLGVLGSKVAQRLASFGFSVKGWSRSKKEIAGIATYSQQQFADFLQQTRVIVNLLPSTPDTQGILNKTLFAQLKQGAYLINVALGEHLVEEDLLEALDSGQLKAATLDVFLQEPLSKQHVFWQRPEITVTPHISAITLPQVAMEQICRQLKAFQAGEAISGVVNVARGY</sequence>
<comment type="caution">
    <text evidence="4">The sequence shown here is derived from an EMBL/GenBank/DDBJ whole genome shotgun (WGS) entry which is preliminary data.</text>
</comment>
<name>A0AAJ4WAD0_9GAMM</name>
<keyword evidence="1" id="KW-0560">Oxidoreductase</keyword>
<evidence type="ECO:0000256" key="2">
    <source>
        <dbReference type="ARBA" id="ARBA00023027"/>
    </source>
</evidence>
<dbReference type="Gene3D" id="3.40.50.720">
    <property type="entry name" value="NAD(P)-binding Rossmann-like Domain"/>
    <property type="match status" value="2"/>
</dbReference>
<keyword evidence="2" id="KW-0520">NAD</keyword>
<dbReference type="GO" id="GO:0051287">
    <property type="term" value="F:NAD binding"/>
    <property type="evidence" value="ECO:0007669"/>
    <property type="project" value="InterPro"/>
</dbReference>
<accession>A0AAJ4WAD0</accession>
<dbReference type="EMBL" id="FOLW01000004">
    <property type="protein sequence ID" value="SFC77114.1"/>
    <property type="molecule type" value="Genomic_DNA"/>
</dbReference>
<gene>
    <name evidence="4" type="ORF">SAMN02745723_10481</name>
</gene>
<evidence type="ECO:0000313" key="4">
    <source>
        <dbReference type="EMBL" id="SFC77114.1"/>
    </source>
</evidence>
<protein>
    <submittedName>
        <fullName evidence="4">D-isomer specific 2-hydroxyacid dehydrogenase, NAD binding domain</fullName>
    </submittedName>
</protein>
<dbReference type="GO" id="GO:0016491">
    <property type="term" value="F:oxidoreductase activity"/>
    <property type="evidence" value="ECO:0007669"/>
    <property type="project" value="UniProtKB-KW"/>
</dbReference>
<organism evidence="4 5">
    <name type="scientific">Pragia fontium DSM 5563 = ATCC 49100</name>
    <dbReference type="NCBI Taxonomy" id="1122977"/>
    <lineage>
        <taxon>Bacteria</taxon>
        <taxon>Pseudomonadati</taxon>
        <taxon>Pseudomonadota</taxon>
        <taxon>Gammaproteobacteria</taxon>
        <taxon>Enterobacterales</taxon>
        <taxon>Budviciaceae</taxon>
        <taxon>Pragia</taxon>
    </lineage>
</organism>
<dbReference type="RefSeq" id="WP_074822209.1">
    <property type="nucleotide sequence ID" value="NZ_FOLW01000004.1"/>
</dbReference>
<evidence type="ECO:0000259" key="3">
    <source>
        <dbReference type="Pfam" id="PF02826"/>
    </source>
</evidence>
<dbReference type="Pfam" id="PF02826">
    <property type="entry name" value="2-Hacid_dh_C"/>
    <property type="match status" value="1"/>
</dbReference>
<dbReference type="InterPro" id="IPR006140">
    <property type="entry name" value="D-isomer_DH_NAD-bd"/>
</dbReference>
<dbReference type="Proteomes" id="UP000226420">
    <property type="component" value="Unassembled WGS sequence"/>
</dbReference>
<proteinExistence type="predicted"/>
<evidence type="ECO:0000313" key="5">
    <source>
        <dbReference type="Proteomes" id="UP000226420"/>
    </source>
</evidence>
<dbReference type="AlphaFoldDB" id="A0AAJ4WAD0"/>